<keyword evidence="2 5" id="KW-0548">Nucleotidyltransferase</keyword>
<dbReference type="PANTHER" id="PTHR40392:SF1">
    <property type="entry name" value="2-PHOSPHO-L-LACTATE GUANYLYLTRANSFERASE"/>
    <property type="match status" value="1"/>
</dbReference>
<reference evidence="7" key="1">
    <citation type="submission" date="2018-12" db="EMBL/GenBank/DDBJ databases">
        <title>Tengunoibacter tsumagoiensis gen. nov., sp. nov., Dictyobacter kobayashii sp. nov., D. alpinus sp. nov., and D. joshuensis sp. nov. and description of Dictyobacteraceae fam. nov. within the order Ktedonobacterales isolated from Tengu-no-mugimeshi.</title>
        <authorList>
            <person name="Wang C.M."/>
            <person name="Zheng Y."/>
            <person name="Sakai Y."/>
            <person name="Toyoda A."/>
            <person name="Minakuchi Y."/>
            <person name="Abe K."/>
            <person name="Yokota A."/>
            <person name="Yabe S."/>
        </authorList>
    </citation>
    <scope>NUCLEOTIDE SEQUENCE [LARGE SCALE GENOMIC DNA]</scope>
    <source>
        <strain evidence="7">S-27</strain>
    </source>
</reference>
<keyword evidence="1 5" id="KW-0808">Transferase</keyword>
<comment type="similarity">
    <text evidence="5">Belongs to the CofC family.</text>
</comment>
<dbReference type="PANTHER" id="PTHR40392">
    <property type="entry name" value="2-PHOSPHO-L-LACTATE GUANYLYLTRANSFERASE"/>
    <property type="match status" value="1"/>
</dbReference>
<dbReference type="InterPro" id="IPR002835">
    <property type="entry name" value="CofC"/>
</dbReference>
<comment type="caution">
    <text evidence="6">The sequence shown here is derived from an EMBL/GenBank/DDBJ whole genome shotgun (WGS) entry which is preliminary data.</text>
</comment>
<evidence type="ECO:0000256" key="4">
    <source>
        <dbReference type="ARBA" id="ARBA00023134"/>
    </source>
</evidence>
<dbReference type="RefSeq" id="WP_126594250.1">
    <property type="nucleotide sequence ID" value="NZ_BIFQ01000001.1"/>
</dbReference>
<sequence length="208" mass="22737">MKYTALVPVKSLEAAKSRLASHLTAEQRASLMLDMLHHVLQTLQVSQVFEHVSVVSADTRVLQQAQHWGAQALVETQAGHNPALTAAATHELLQGADALLTISADLPLLQVADIGQLVEESRCHDVVIATSQDGTGTNALLTHPPLILPYKFGVNSRYHHQNEAQKRHLSYTVHHSLGLSLDIDTIEDISALERYDMTTFASCGRLVL</sequence>
<gene>
    <name evidence="5" type="primary">fbiD</name>
    <name evidence="6" type="ORF">KDAU_02440</name>
</gene>
<accession>A0A401Z7U8</accession>
<comment type="catalytic activity">
    <reaction evidence="5">
        <text>phosphoenolpyruvate + GTP + H(+) = enolpyruvoyl-2-diphospho-5'-guanosine + diphosphate</text>
        <dbReference type="Rhea" id="RHEA:30519"/>
        <dbReference type="ChEBI" id="CHEBI:15378"/>
        <dbReference type="ChEBI" id="CHEBI:33019"/>
        <dbReference type="ChEBI" id="CHEBI:37565"/>
        <dbReference type="ChEBI" id="CHEBI:58702"/>
        <dbReference type="ChEBI" id="CHEBI:143701"/>
        <dbReference type="EC" id="2.7.7.105"/>
    </reaction>
</comment>
<dbReference type="HAMAP" id="MF_02114">
    <property type="entry name" value="CofC"/>
    <property type="match status" value="1"/>
</dbReference>
<evidence type="ECO:0000256" key="2">
    <source>
        <dbReference type="ARBA" id="ARBA00022695"/>
    </source>
</evidence>
<name>A0A401Z7U8_9CHLR</name>
<dbReference type="EC" id="2.7.7.105" evidence="5"/>
<evidence type="ECO:0000313" key="7">
    <source>
        <dbReference type="Proteomes" id="UP000287224"/>
    </source>
</evidence>
<evidence type="ECO:0000256" key="5">
    <source>
        <dbReference type="HAMAP-Rule" id="MF_02114"/>
    </source>
</evidence>
<proteinExistence type="inferred from homology"/>
<dbReference type="UniPathway" id="UPA00071"/>
<comment type="pathway">
    <text evidence="5">Cofactor biosynthesis; coenzyme F420 biosynthesis.</text>
</comment>
<comment type="function">
    <text evidence="5">Guanylyltransferase that catalyzes the activation of phosphoenolpyruvate (PEP) as enolpyruvoyl-2-diphospho-5'-guanosine, via the condensation of PEP with GTP. It is involved in the biosynthesis of coenzyme F420, a hydride carrier cofactor.</text>
</comment>
<dbReference type="SUPFAM" id="SSF53448">
    <property type="entry name" value="Nucleotide-diphospho-sugar transferases"/>
    <property type="match status" value="1"/>
</dbReference>
<keyword evidence="3 5" id="KW-0547">Nucleotide-binding</keyword>
<dbReference type="Pfam" id="PF01983">
    <property type="entry name" value="CofC"/>
    <property type="match status" value="1"/>
</dbReference>
<keyword evidence="7" id="KW-1185">Reference proteome</keyword>
<evidence type="ECO:0000256" key="3">
    <source>
        <dbReference type="ARBA" id="ARBA00022741"/>
    </source>
</evidence>
<dbReference type="GO" id="GO:0043814">
    <property type="term" value="F:phospholactate guanylyltransferase activity"/>
    <property type="evidence" value="ECO:0007669"/>
    <property type="project" value="InterPro"/>
</dbReference>
<dbReference type="InterPro" id="IPR029044">
    <property type="entry name" value="Nucleotide-diphossugar_trans"/>
</dbReference>
<dbReference type="GO" id="GO:0052645">
    <property type="term" value="P:F420-0 metabolic process"/>
    <property type="evidence" value="ECO:0007669"/>
    <property type="project" value="UniProtKB-UniRule"/>
</dbReference>
<dbReference type="Gene3D" id="3.90.550.10">
    <property type="entry name" value="Spore Coat Polysaccharide Biosynthesis Protein SpsA, Chain A"/>
    <property type="match status" value="1"/>
</dbReference>
<dbReference type="NCBIfam" id="TIGR03552">
    <property type="entry name" value="F420_cofC"/>
    <property type="match status" value="1"/>
</dbReference>
<protein>
    <recommendedName>
        <fullName evidence="5">Phosphoenolpyruvate guanylyltransferase</fullName>
        <shortName evidence="5">PEP guanylyltransferase</shortName>
        <ecNumber evidence="5">2.7.7.105</ecNumber>
    </recommendedName>
</protein>
<keyword evidence="4 5" id="KW-0342">GTP-binding</keyword>
<evidence type="ECO:0000256" key="1">
    <source>
        <dbReference type="ARBA" id="ARBA00022679"/>
    </source>
</evidence>
<dbReference type="OrthoDB" id="9151145at2"/>
<dbReference type="GO" id="GO:0005525">
    <property type="term" value="F:GTP binding"/>
    <property type="evidence" value="ECO:0007669"/>
    <property type="project" value="UniProtKB-KW"/>
</dbReference>
<evidence type="ECO:0000313" key="6">
    <source>
        <dbReference type="EMBL" id="GCE02915.1"/>
    </source>
</evidence>
<dbReference type="EMBL" id="BIFQ01000001">
    <property type="protein sequence ID" value="GCE02915.1"/>
    <property type="molecule type" value="Genomic_DNA"/>
</dbReference>
<organism evidence="6 7">
    <name type="scientific">Dictyobacter aurantiacus</name>
    <dbReference type="NCBI Taxonomy" id="1936993"/>
    <lineage>
        <taxon>Bacteria</taxon>
        <taxon>Bacillati</taxon>
        <taxon>Chloroflexota</taxon>
        <taxon>Ktedonobacteria</taxon>
        <taxon>Ktedonobacterales</taxon>
        <taxon>Dictyobacteraceae</taxon>
        <taxon>Dictyobacter</taxon>
    </lineage>
</organism>
<dbReference type="Proteomes" id="UP000287224">
    <property type="component" value="Unassembled WGS sequence"/>
</dbReference>
<dbReference type="AlphaFoldDB" id="A0A401Z7U8"/>